<dbReference type="Proteomes" id="UP001331761">
    <property type="component" value="Unassembled WGS sequence"/>
</dbReference>
<evidence type="ECO:0000313" key="1">
    <source>
        <dbReference type="EMBL" id="KAK5973175.1"/>
    </source>
</evidence>
<evidence type="ECO:0000313" key="2">
    <source>
        <dbReference type="Proteomes" id="UP001331761"/>
    </source>
</evidence>
<gene>
    <name evidence="1" type="ORF">GCK32_014650</name>
</gene>
<dbReference type="AlphaFoldDB" id="A0AAN8FA03"/>
<proteinExistence type="predicted"/>
<sequence>MTGPRSQIAYSVGDKRQDFLKKLEEASCLSRPPRIFLCKTYRRLKPALERWRLPAWYFPLVSLICFKAVLLCTSDCSGLEIPPGELQRDSGITLAN</sequence>
<keyword evidence="2" id="KW-1185">Reference proteome</keyword>
<comment type="caution">
    <text evidence="1">The sequence shown here is derived from an EMBL/GenBank/DDBJ whole genome shotgun (WGS) entry which is preliminary data.</text>
</comment>
<name>A0AAN8FA03_TRICO</name>
<dbReference type="EMBL" id="WIXE01015805">
    <property type="protein sequence ID" value="KAK5973175.1"/>
    <property type="molecule type" value="Genomic_DNA"/>
</dbReference>
<accession>A0AAN8FA03</accession>
<reference evidence="1 2" key="1">
    <citation type="submission" date="2019-10" db="EMBL/GenBank/DDBJ databases">
        <title>Assembly and Annotation for the nematode Trichostrongylus colubriformis.</title>
        <authorList>
            <person name="Martin J."/>
        </authorList>
    </citation>
    <scope>NUCLEOTIDE SEQUENCE [LARGE SCALE GENOMIC DNA]</scope>
    <source>
        <strain evidence="1">G859</strain>
        <tissue evidence="1">Whole worm</tissue>
    </source>
</reference>
<organism evidence="1 2">
    <name type="scientific">Trichostrongylus colubriformis</name>
    <name type="common">Black scour worm</name>
    <dbReference type="NCBI Taxonomy" id="6319"/>
    <lineage>
        <taxon>Eukaryota</taxon>
        <taxon>Metazoa</taxon>
        <taxon>Ecdysozoa</taxon>
        <taxon>Nematoda</taxon>
        <taxon>Chromadorea</taxon>
        <taxon>Rhabditida</taxon>
        <taxon>Rhabditina</taxon>
        <taxon>Rhabditomorpha</taxon>
        <taxon>Strongyloidea</taxon>
        <taxon>Trichostrongylidae</taxon>
        <taxon>Trichostrongylus</taxon>
    </lineage>
</organism>
<protein>
    <submittedName>
        <fullName evidence="1">Uncharacterized protein</fullName>
    </submittedName>
</protein>